<evidence type="ECO:0000313" key="2">
    <source>
        <dbReference type="EMBL" id="KIL35409.1"/>
    </source>
</evidence>
<dbReference type="EMBL" id="JXAL01000022">
    <property type="protein sequence ID" value="KIL35409.1"/>
    <property type="molecule type" value="Genomic_DNA"/>
</dbReference>
<evidence type="ECO:0000313" key="3">
    <source>
        <dbReference type="Proteomes" id="UP000054526"/>
    </source>
</evidence>
<feature type="domain" description="Microcin J25-processing protein McjB C-terminal" evidence="1">
    <location>
        <begin position="36"/>
        <end position="140"/>
    </location>
</feature>
<dbReference type="InterPro" id="IPR053521">
    <property type="entry name" value="McjB-like"/>
</dbReference>
<dbReference type="Pfam" id="PF13471">
    <property type="entry name" value="Transglut_core3"/>
    <property type="match status" value="1"/>
</dbReference>
<proteinExistence type="predicted"/>
<protein>
    <submittedName>
        <fullName evidence="2">Stage V sporulation protein S</fullName>
    </submittedName>
</protein>
<comment type="caution">
    <text evidence="2">The sequence shown here is derived from an EMBL/GenBank/DDBJ whole genome shotgun (WGS) entry which is preliminary data.</text>
</comment>
<reference evidence="2 3" key="1">
    <citation type="submission" date="2014-12" db="EMBL/GenBank/DDBJ databases">
        <title>Draft genome sequence of Cohnella kolymensis strain B-2846.</title>
        <authorList>
            <person name="Karlyshev A.V."/>
            <person name="Kudryashova E.B."/>
        </authorList>
    </citation>
    <scope>NUCLEOTIDE SEQUENCE [LARGE SCALE GENOMIC DNA]</scope>
    <source>
        <strain evidence="2 3">VKM B-2846</strain>
    </source>
</reference>
<name>A0ABR5A2Y7_9BACL</name>
<dbReference type="NCBIfam" id="NF033537">
    <property type="entry name" value="lasso_biosyn_B2"/>
    <property type="match status" value="1"/>
</dbReference>
<gene>
    <name evidence="2" type="ORF">SD71_13990</name>
</gene>
<dbReference type="RefSeq" id="WP_041064271.1">
    <property type="nucleotide sequence ID" value="NZ_JXAL01000022.1"/>
</dbReference>
<accession>A0ABR5A2Y7</accession>
<organism evidence="2 3">
    <name type="scientific">Cohnella kolymensis</name>
    <dbReference type="NCBI Taxonomy" id="1590652"/>
    <lineage>
        <taxon>Bacteria</taxon>
        <taxon>Bacillati</taxon>
        <taxon>Bacillota</taxon>
        <taxon>Bacilli</taxon>
        <taxon>Bacillales</taxon>
        <taxon>Paenibacillaceae</taxon>
        <taxon>Cohnella</taxon>
    </lineage>
</organism>
<dbReference type="Proteomes" id="UP000054526">
    <property type="component" value="Unassembled WGS sequence"/>
</dbReference>
<evidence type="ECO:0000259" key="1">
    <source>
        <dbReference type="Pfam" id="PF13471"/>
    </source>
</evidence>
<sequence length="148" mass="16605">MIKVKKFLSLERATMLLFVEAFFFLGWARLLLVVMPFSKVAATLGASTQETPHTIPNTIQPALIQVHNAIGIVSNHTMWESKCLVKAIAALKMLERRRIESTLYLGAARDEQGRMIAHAWLRSGSFCVTGMEGMHRFTVVGKFAKRIT</sequence>
<dbReference type="InterPro" id="IPR032708">
    <property type="entry name" value="McjB_C"/>
</dbReference>
<keyword evidence="3" id="KW-1185">Reference proteome</keyword>